<reference evidence="2 3" key="1">
    <citation type="submission" date="2014-07" db="EMBL/GenBank/DDBJ databases">
        <title>Methanogenic archaea and the global carbon cycle.</title>
        <authorList>
            <person name="Henriksen J.R."/>
            <person name="Luke J."/>
            <person name="Reinhart S."/>
            <person name="Benedict M.N."/>
            <person name="Youngblut N.D."/>
            <person name="Metcalf M.E."/>
            <person name="Whitaker R.J."/>
            <person name="Metcalf W.W."/>
        </authorList>
    </citation>
    <scope>NUCLEOTIDE SEQUENCE [LARGE SCALE GENOMIC DNA]</scope>
    <source>
        <strain evidence="2 3">Z-7289</strain>
    </source>
</reference>
<name>A0A0E3S723_9EURY</name>
<feature type="transmembrane region" description="Helical" evidence="1">
    <location>
        <begin position="87"/>
        <end position="105"/>
    </location>
</feature>
<dbReference type="EMBL" id="CP009515">
    <property type="protein sequence ID" value="AKB76306.1"/>
    <property type="molecule type" value="Genomic_DNA"/>
</dbReference>
<keyword evidence="3" id="KW-1185">Reference proteome</keyword>
<dbReference type="STRING" id="1434111.MSLAZ_3045"/>
<dbReference type="Pfam" id="PF07895">
    <property type="entry name" value="DUF1673"/>
    <property type="match status" value="1"/>
</dbReference>
<keyword evidence="1" id="KW-1133">Transmembrane helix</keyword>
<dbReference type="HOGENOM" id="CLU_1363666_0_0_2"/>
<feature type="transmembrane region" description="Helical" evidence="1">
    <location>
        <begin position="55"/>
        <end position="75"/>
    </location>
</feature>
<evidence type="ECO:0000313" key="3">
    <source>
        <dbReference type="Proteomes" id="UP000033072"/>
    </source>
</evidence>
<dbReference type="RefSeq" id="WP_048128467.1">
    <property type="nucleotide sequence ID" value="NZ_CP009515.1"/>
</dbReference>
<organism evidence="2 3">
    <name type="scientific">Methanosarcina lacustris Z-7289</name>
    <dbReference type="NCBI Taxonomy" id="1434111"/>
    <lineage>
        <taxon>Archaea</taxon>
        <taxon>Methanobacteriati</taxon>
        <taxon>Methanobacteriota</taxon>
        <taxon>Stenosarchaea group</taxon>
        <taxon>Methanomicrobia</taxon>
        <taxon>Methanosarcinales</taxon>
        <taxon>Methanosarcinaceae</taxon>
        <taxon>Methanosarcina</taxon>
    </lineage>
</organism>
<sequence length="205" mass="23737">MGVFTKSIRKLMGWCPNAKTLETGSRISPANFEVSDQSGGEKARIPRFLSRFSSLFSRFDVRILLPAIFVTPFYINLLFRKGVNTEAFFLGLLLSLMIYLLSWKKQMQRYDALAKKPIVRSSKKKNILLVFLAIFLLGILFGILLVGHFLNVQSTFSFIAGTWILMWGNYLQLIYWEMKNHLKIYIKSEKGFQKMYALREKVGEL</sequence>
<evidence type="ECO:0000313" key="2">
    <source>
        <dbReference type="EMBL" id="AKB76306.1"/>
    </source>
</evidence>
<dbReference type="GeneID" id="24807924"/>
<dbReference type="KEGG" id="mls:MSLAZ_3045"/>
<dbReference type="PATRIC" id="fig|1434111.4.peg.4019"/>
<accession>A0A0E3S723</accession>
<keyword evidence="1" id="KW-0812">Transmembrane</keyword>
<gene>
    <name evidence="2" type="ORF">MSLAZ_3045</name>
</gene>
<dbReference type="AlphaFoldDB" id="A0A0E3S723"/>
<proteinExistence type="predicted"/>
<dbReference type="InterPro" id="IPR012874">
    <property type="entry name" value="DUF1673_METspp"/>
</dbReference>
<keyword evidence="1" id="KW-0472">Membrane</keyword>
<evidence type="ECO:0000256" key="1">
    <source>
        <dbReference type="SAM" id="Phobius"/>
    </source>
</evidence>
<protein>
    <recommendedName>
        <fullName evidence="4">DUF1673 domain-containing protein</fullName>
    </recommendedName>
</protein>
<dbReference type="Proteomes" id="UP000033072">
    <property type="component" value="Chromosome"/>
</dbReference>
<feature type="transmembrane region" description="Helical" evidence="1">
    <location>
        <begin position="156"/>
        <end position="176"/>
    </location>
</feature>
<evidence type="ECO:0008006" key="4">
    <source>
        <dbReference type="Google" id="ProtNLM"/>
    </source>
</evidence>
<feature type="transmembrane region" description="Helical" evidence="1">
    <location>
        <begin position="126"/>
        <end position="150"/>
    </location>
</feature>
<dbReference type="OrthoDB" id="137504at2157"/>